<protein>
    <submittedName>
        <fullName evidence="2">Uncharacterized protein</fullName>
    </submittedName>
</protein>
<dbReference type="Proteomes" id="UP000327493">
    <property type="component" value="Chromosome 4"/>
</dbReference>
<feature type="compositionally biased region" description="Pro residues" evidence="1">
    <location>
        <begin position="75"/>
        <end position="84"/>
    </location>
</feature>
<sequence length="92" mass="10426">QGGEIHTASSLPRLAAASTPEVRRRLIVCVRMIHSRNDPAPLQSRRDSSYHQPTPVVTSNEFKREQQNLSEKTFVPPPHPPPIINPLKRHIH</sequence>
<accession>A0A5J5DJN4</accession>
<feature type="region of interest" description="Disordered" evidence="1">
    <location>
        <begin position="35"/>
        <end position="92"/>
    </location>
</feature>
<evidence type="ECO:0000256" key="1">
    <source>
        <dbReference type="SAM" id="MobiDB-lite"/>
    </source>
</evidence>
<organism evidence="2 3">
    <name type="scientific">Etheostoma spectabile</name>
    <name type="common">orangethroat darter</name>
    <dbReference type="NCBI Taxonomy" id="54343"/>
    <lineage>
        <taxon>Eukaryota</taxon>
        <taxon>Metazoa</taxon>
        <taxon>Chordata</taxon>
        <taxon>Craniata</taxon>
        <taxon>Vertebrata</taxon>
        <taxon>Euteleostomi</taxon>
        <taxon>Actinopterygii</taxon>
        <taxon>Neopterygii</taxon>
        <taxon>Teleostei</taxon>
        <taxon>Neoteleostei</taxon>
        <taxon>Acanthomorphata</taxon>
        <taxon>Eupercaria</taxon>
        <taxon>Perciformes</taxon>
        <taxon>Percoidei</taxon>
        <taxon>Percidae</taxon>
        <taxon>Etheostomatinae</taxon>
        <taxon>Etheostoma</taxon>
    </lineage>
</organism>
<gene>
    <name evidence="2" type="ORF">FQN60_009619</name>
</gene>
<dbReference type="EMBL" id="VOFY01000004">
    <property type="protein sequence ID" value="KAA8593503.1"/>
    <property type="molecule type" value="Genomic_DNA"/>
</dbReference>
<proteinExistence type="predicted"/>
<evidence type="ECO:0000313" key="3">
    <source>
        <dbReference type="Proteomes" id="UP000327493"/>
    </source>
</evidence>
<keyword evidence="3" id="KW-1185">Reference proteome</keyword>
<evidence type="ECO:0000313" key="2">
    <source>
        <dbReference type="EMBL" id="KAA8593503.1"/>
    </source>
</evidence>
<feature type="compositionally biased region" description="Polar residues" evidence="1">
    <location>
        <begin position="50"/>
        <end position="60"/>
    </location>
</feature>
<name>A0A5J5DJN4_9PERO</name>
<comment type="caution">
    <text evidence="2">The sequence shown here is derived from an EMBL/GenBank/DDBJ whole genome shotgun (WGS) entry which is preliminary data.</text>
</comment>
<feature type="non-terminal residue" evidence="2">
    <location>
        <position position="1"/>
    </location>
</feature>
<reference evidence="2 3" key="1">
    <citation type="submission" date="2019-08" db="EMBL/GenBank/DDBJ databases">
        <title>A chromosome-level genome assembly, high-density linkage maps, and genome scans reveal the genomic architecture of hybrid incompatibilities underlying speciation via character displacement in darters (Percidae: Etheostominae).</title>
        <authorList>
            <person name="Moran R.L."/>
            <person name="Catchen J.M."/>
            <person name="Fuller R.C."/>
        </authorList>
    </citation>
    <scope>NUCLEOTIDE SEQUENCE [LARGE SCALE GENOMIC DNA]</scope>
    <source>
        <strain evidence="2">EspeVRDwgs_2016</strain>
        <tissue evidence="2">Muscle</tissue>
    </source>
</reference>
<dbReference type="AlphaFoldDB" id="A0A5J5DJN4"/>